<evidence type="ECO:0000313" key="1">
    <source>
        <dbReference type="EMBL" id="KAK3772332.1"/>
    </source>
</evidence>
<protein>
    <submittedName>
        <fullName evidence="1">Uncharacterized protein</fullName>
    </submittedName>
</protein>
<evidence type="ECO:0000313" key="2">
    <source>
        <dbReference type="Proteomes" id="UP001283361"/>
    </source>
</evidence>
<name>A0AAE0ZPQ9_9GAST</name>
<accession>A0AAE0ZPQ9</accession>
<reference evidence="1" key="1">
    <citation type="journal article" date="2023" name="G3 (Bethesda)">
        <title>A reference genome for the long-term kleptoplast-retaining sea slug Elysia crispata morphotype clarki.</title>
        <authorList>
            <person name="Eastman K.E."/>
            <person name="Pendleton A.L."/>
            <person name="Shaikh M.A."/>
            <person name="Suttiyut T."/>
            <person name="Ogas R."/>
            <person name="Tomko P."/>
            <person name="Gavelis G."/>
            <person name="Widhalm J.R."/>
            <person name="Wisecaver J.H."/>
        </authorList>
    </citation>
    <scope>NUCLEOTIDE SEQUENCE</scope>
    <source>
        <strain evidence="1">ECLA1</strain>
    </source>
</reference>
<proteinExistence type="predicted"/>
<comment type="caution">
    <text evidence="1">The sequence shown here is derived from an EMBL/GenBank/DDBJ whole genome shotgun (WGS) entry which is preliminary data.</text>
</comment>
<dbReference type="Proteomes" id="UP001283361">
    <property type="component" value="Unassembled WGS sequence"/>
</dbReference>
<dbReference type="AlphaFoldDB" id="A0AAE0ZPQ9"/>
<organism evidence="1 2">
    <name type="scientific">Elysia crispata</name>
    <name type="common">lettuce slug</name>
    <dbReference type="NCBI Taxonomy" id="231223"/>
    <lineage>
        <taxon>Eukaryota</taxon>
        <taxon>Metazoa</taxon>
        <taxon>Spiralia</taxon>
        <taxon>Lophotrochozoa</taxon>
        <taxon>Mollusca</taxon>
        <taxon>Gastropoda</taxon>
        <taxon>Heterobranchia</taxon>
        <taxon>Euthyneura</taxon>
        <taxon>Panpulmonata</taxon>
        <taxon>Sacoglossa</taxon>
        <taxon>Placobranchoidea</taxon>
        <taxon>Plakobranchidae</taxon>
        <taxon>Elysia</taxon>
    </lineage>
</organism>
<dbReference type="EMBL" id="JAWDGP010003633">
    <property type="protein sequence ID" value="KAK3772332.1"/>
    <property type="molecule type" value="Genomic_DNA"/>
</dbReference>
<keyword evidence="2" id="KW-1185">Reference proteome</keyword>
<sequence length="79" mass="8516">MNPSRPAHKSPDPLPCGVTPGALTCYCMVSRLVHRPATVWCHAWCIDLPLCGVTCSSSQTCHSEQVGASFSSPSLYPRK</sequence>
<gene>
    <name evidence="1" type="ORF">RRG08_066953</name>
</gene>